<name>A0A7C0XAY6_UNCW3</name>
<evidence type="ECO:0000256" key="1">
    <source>
        <dbReference type="SAM" id="SignalP"/>
    </source>
</evidence>
<gene>
    <name evidence="2" type="ORF">ENG67_03325</name>
</gene>
<dbReference type="NCBIfam" id="NF045524">
    <property type="entry name" value="MXAN_6640_HExxH"/>
    <property type="match status" value="1"/>
</dbReference>
<dbReference type="EMBL" id="DRBW01000134">
    <property type="protein sequence ID" value="HDM90222.1"/>
    <property type="molecule type" value="Genomic_DNA"/>
</dbReference>
<sequence length="636" mass="71722">MKMGRKVFLFCLIFSFFAGLVHGADNGLNPLRGIEEALSKGELSFAEAVNLKVMAIFAPEKLPPKFRPRGHIKSATFTLLEALKNPEMLTQENRFVLHRPTDPEDEDYYGSGVSVLTYDSPSGHFKIHYTEDDTHGDAVAGSDGDPDTIPWFVSEVAQRLDEVWSWMEEHGYPLPPPDGTNGGDGKFDVYLLNLEWAYGYTAYDEDGYLYIVMENDFAGFPLNLDPAGQQIGDIKVTAAHEFFHVVQWQFKPWQEEDIWWLENTAVWVEDEIYDEVNDYLHYVGYRYDDSNGNGRWDPGETWYQLDGTPGSGPRPSRWMDHPELPLDTFNGWYEYGGVIWAKFLSESLGTEVIRDIMEALAGGDAWQAIEEGLGMHGVELEEVLPIFRLKNLWRDYREGSFYPPPRFKATVTSYPASVGSSFFPPYAMGLEYTSCEYIAFEVPPGVDALSFELEFSPGHAELEVLVLFISANGTYRAEELPLDYSAGDGVLDLMDASLYQTVIFMLTNTAVDSGGISYSIQAEGLYQGLSELLFPHIASGEQWWTAFVLLNVGDDAEVAFFLYDKDGHEIASCTRQLRSFQKKVFFLRSLFPEVTLPEDGWVKATTANGTHFLGFEAWGTYDLRAVTSLQAIEKSE</sequence>
<keyword evidence="1" id="KW-0732">Signal</keyword>
<evidence type="ECO:0008006" key="3">
    <source>
        <dbReference type="Google" id="ProtNLM"/>
    </source>
</evidence>
<dbReference type="AlphaFoldDB" id="A0A7C0XAY6"/>
<comment type="caution">
    <text evidence="2">The sequence shown here is derived from an EMBL/GenBank/DDBJ whole genome shotgun (WGS) entry which is preliminary data.</text>
</comment>
<reference evidence="2" key="1">
    <citation type="journal article" date="2020" name="mSystems">
        <title>Genome- and Community-Level Interaction Insights into Carbon Utilization and Element Cycling Functions of Hydrothermarchaeota in Hydrothermal Sediment.</title>
        <authorList>
            <person name="Zhou Z."/>
            <person name="Liu Y."/>
            <person name="Xu W."/>
            <person name="Pan J."/>
            <person name="Luo Z.H."/>
            <person name="Li M."/>
        </authorList>
    </citation>
    <scope>NUCLEOTIDE SEQUENCE [LARGE SCALE GENOMIC DNA]</scope>
    <source>
        <strain evidence="2">HyVt-237</strain>
    </source>
</reference>
<evidence type="ECO:0000313" key="2">
    <source>
        <dbReference type="EMBL" id="HDM90222.1"/>
    </source>
</evidence>
<dbReference type="Proteomes" id="UP000885931">
    <property type="component" value="Unassembled WGS sequence"/>
</dbReference>
<proteinExistence type="predicted"/>
<feature type="signal peptide" evidence="1">
    <location>
        <begin position="1"/>
        <end position="23"/>
    </location>
</feature>
<feature type="chain" id="PRO_5027618389" description="Peptidase M6-like domain-containing protein" evidence="1">
    <location>
        <begin position="24"/>
        <end position="636"/>
    </location>
</feature>
<protein>
    <recommendedName>
        <fullName evidence="3">Peptidase M6-like domain-containing protein</fullName>
    </recommendedName>
</protein>
<accession>A0A7C0XAY6</accession>
<organism evidence="2">
    <name type="scientific">candidate division WOR-3 bacterium</name>
    <dbReference type="NCBI Taxonomy" id="2052148"/>
    <lineage>
        <taxon>Bacteria</taxon>
        <taxon>Bacteria division WOR-3</taxon>
    </lineage>
</organism>